<keyword evidence="3" id="KW-0560">Oxidoreductase</keyword>
<dbReference type="eggNOG" id="KOG1209">
    <property type="taxonomic scope" value="Eukaryota"/>
</dbReference>
<dbReference type="CDD" id="cd05374">
    <property type="entry name" value="17beta-HSD-like_SDR_c"/>
    <property type="match status" value="1"/>
</dbReference>
<dbReference type="PANTHER" id="PTHR44169">
    <property type="entry name" value="NADPH-DEPENDENT 1-ACYLDIHYDROXYACETONE PHOSPHATE REDUCTASE"/>
    <property type="match status" value="1"/>
</dbReference>
<dbReference type="PRINTS" id="PR00080">
    <property type="entry name" value="SDRFAMILY"/>
</dbReference>
<evidence type="ECO:0000256" key="3">
    <source>
        <dbReference type="ARBA" id="ARBA00023002"/>
    </source>
</evidence>
<protein>
    <recommendedName>
        <fullName evidence="6">Ketoreductase domain-containing protein</fullName>
    </recommendedName>
</protein>
<dbReference type="AlphaFoldDB" id="A8N2E3"/>
<comment type="similarity">
    <text evidence="1 4">Belongs to the short-chain dehydrogenases/reductases (SDR) family.</text>
</comment>
<keyword evidence="5" id="KW-0472">Membrane</keyword>
<comment type="caution">
    <text evidence="7">The sequence shown here is derived from an EMBL/GenBank/DDBJ whole genome shotgun (WGS) entry which is preliminary data.</text>
</comment>
<dbReference type="KEGG" id="cci:CC1G_01796"/>
<dbReference type="FunCoup" id="A8N2E3">
    <property type="interactions" value="87"/>
</dbReference>
<keyword evidence="2" id="KW-0521">NADP</keyword>
<dbReference type="PRINTS" id="PR00081">
    <property type="entry name" value="GDHRDH"/>
</dbReference>
<evidence type="ECO:0000256" key="2">
    <source>
        <dbReference type="ARBA" id="ARBA00022857"/>
    </source>
</evidence>
<dbReference type="OrthoDB" id="2102561at2759"/>
<dbReference type="Pfam" id="PF00106">
    <property type="entry name" value="adh_short"/>
    <property type="match status" value="1"/>
</dbReference>
<gene>
    <name evidence="7" type="ORF">CC1G_01796</name>
</gene>
<keyword evidence="5" id="KW-1133">Transmembrane helix</keyword>
<dbReference type="InParanoid" id="A8N2E3"/>
<evidence type="ECO:0000256" key="4">
    <source>
        <dbReference type="RuleBase" id="RU000363"/>
    </source>
</evidence>
<dbReference type="Gene3D" id="3.40.50.720">
    <property type="entry name" value="NAD(P)-binding Rossmann-like Domain"/>
    <property type="match status" value="1"/>
</dbReference>
<evidence type="ECO:0000259" key="6">
    <source>
        <dbReference type="SMART" id="SM00822"/>
    </source>
</evidence>
<dbReference type="HOGENOM" id="CLU_010194_2_9_1"/>
<dbReference type="InterPro" id="IPR057326">
    <property type="entry name" value="KR_dom"/>
</dbReference>
<dbReference type="STRING" id="240176.A8N2E3"/>
<dbReference type="VEuPathDB" id="FungiDB:CC1G_01796"/>
<dbReference type="GO" id="GO:0005783">
    <property type="term" value="C:endoplasmic reticulum"/>
    <property type="evidence" value="ECO:0007669"/>
    <property type="project" value="TreeGrafter"/>
</dbReference>
<dbReference type="SMART" id="SM00822">
    <property type="entry name" value="PKS_KR"/>
    <property type="match status" value="1"/>
</dbReference>
<feature type="domain" description="Ketoreductase" evidence="6">
    <location>
        <begin position="2"/>
        <end position="176"/>
    </location>
</feature>
<dbReference type="GeneID" id="6005542"/>
<dbReference type="EMBL" id="AACS02000001">
    <property type="protein sequence ID" value="EAU92751.2"/>
    <property type="molecule type" value="Genomic_DNA"/>
</dbReference>
<evidence type="ECO:0000313" key="7">
    <source>
        <dbReference type="EMBL" id="EAU92751.2"/>
    </source>
</evidence>
<dbReference type="InterPro" id="IPR002347">
    <property type="entry name" value="SDR_fam"/>
</dbReference>
<reference evidence="7 8" key="1">
    <citation type="journal article" date="2010" name="Proc. Natl. Acad. Sci. U.S.A.">
        <title>Insights into evolution of multicellular fungi from the assembled chromosomes of the mushroom Coprinopsis cinerea (Coprinus cinereus).</title>
        <authorList>
            <person name="Stajich J.E."/>
            <person name="Wilke S.K."/>
            <person name="Ahren D."/>
            <person name="Au C.H."/>
            <person name="Birren B.W."/>
            <person name="Borodovsky M."/>
            <person name="Burns C."/>
            <person name="Canback B."/>
            <person name="Casselton L.A."/>
            <person name="Cheng C.K."/>
            <person name="Deng J."/>
            <person name="Dietrich F.S."/>
            <person name="Fargo D.C."/>
            <person name="Farman M.L."/>
            <person name="Gathman A.C."/>
            <person name="Goldberg J."/>
            <person name="Guigo R."/>
            <person name="Hoegger P.J."/>
            <person name="Hooker J.B."/>
            <person name="Huggins A."/>
            <person name="James T.Y."/>
            <person name="Kamada T."/>
            <person name="Kilaru S."/>
            <person name="Kodira C."/>
            <person name="Kues U."/>
            <person name="Kupfer D."/>
            <person name="Kwan H.S."/>
            <person name="Lomsadze A."/>
            <person name="Li W."/>
            <person name="Lilly W.W."/>
            <person name="Ma L.J."/>
            <person name="Mackey A.J."/>
            <person name="Manning G."/>
            <person name="Martin F."/>
            <person name="Muraguchi H."/>
            <person name="Natvig D.O."/>
            <person name="Palmerini H."/>
            <person name="Ramesh M.A."/>
            <person name="Rehmeyer C.J."/>
            <person name="Roe B.A."/>
            <person name="Shenoy N."/>
            <person name="Stanke M."/>
            <person name="Ter-Hovhannisyan V."/>
            <person name="Tunlid A."/>
            <person name="Velagapudi R."/>
            <person name="Vision T.J."/>
            <person name="Zeng Q."/>
            <person name="Zolan M.E."/>
            <person name="Pukkila P.J."/>
        </authorList>
    </citation>
    <scope>NUCLEOTIDE SEQUENCE [LARGE SCALE GENOMIC DNA]</scope>
    <source>
        <strain evidence="8">Okayama-7 / 130 / ATCC MYA-4618 / FGSC 9003</strain>
    </source>
</reference>
<dbReference type="Proteomes" id="UP000001861">
    <property type="component" value="Unassembled WGS sequence"/>
</dbReference>
<organism evidence="7 8">
    <name type="scientific">Coprinopsis cinerea (strain Okayama-7 / 130 / ATCC MYA-4618 / FGSC 9003)</name>
    <name type="common">Inky cap fungus</name>
    <name type="synonym">Hormographiella aspergillata</name>
    <dbReference type="NCBI Taxonomy" id="240176"/>
    <lineage>
        <taxon>Eukaryota</taxon>
        <taxon>Fungi</taxon>
        <taxon>Dikarya</taxon>
        <taxon>Basidiomycota</taxon>
        <taxon>Agaricomycotina</taxon>
        <taxon>Agaricomycetes</taxon>
        <taxon>Agaricomycetidae</taxon>
        <taxon>Agaricales</taxon>
        <taxon>Agaricineae</taxon>
        <taxon>Psathyrellaceae</taxon>
        <taxon>Coprinopsis</taxon>
    </lineage>
</organism>
<evidence type="ECO:0000256" key="1">
    <source>
        <dbReference type="ARBA" id="ARBA00006484"/>
    </source>
</evidence>
<dbReference type="PROSITE" id="PS00061">
    <property type="entry name" value="ADH_SHORT"/>
    <property type="match status" value="1"/>
</dbReference>
<dbReference type="InterPro" id="IPR020904">
    <property type="entry name" value="Sc_DH/Rdtase_CS"/>
</dbReference>
<evidence type="ECO:0000313" key="8">
    <source>
        <dbReference type="Proteomes" id="UP000001861"/>
    </source>
</evidence>
<proteinExistence type="inferred from homology"/>
<evidence type="ECO:0000256" key="5">
    <source>
        <dbReference type="SAM" id="Phobius"/>
    </source>
</evidence>
<keyword evidence="8" id="KW-1185">Reference proteome</keyword>
<feature type="transmembrane region" description="Helical" evidence="5">
    <location>
        <begin position="238"/>
        <end position="257"/>
    </location>
</feature>
<accession>A8N2E3</accession>
<name>A8N2E3_COPC7</name>
<dbReference type="GO" id="GO:0016491">
    <property type="term" value="F:oxidoreductase activity"/>
    <property type="evidence" value="ECO:0007669"/>
    <property type="project" value="UniProtKB-KW"/>
</dbReference>
<keyword evidence="5" id="KW-0812">Transmembrane</keyword>
<dbReference type="RefSeq" id="XP_001829116.2">
    <property type="nucleotide sequence ID" value="XM_001829064.2"/>
</dbReference>
<dbReference type="SUPFAM" id="SSF51735">
    <property type="entry name" value="NAD(P)-binding Rossmann-fold domains"/>
    <property type="match status" value="1"/>
</dbReference>
<dbReference type="OMA" id="LGAWKMR"/>
<sequence>MSVVLITGCSTGGIGYSLCEEFARQGCKVYASSRRTETIADFADAKIQKLAIDVTDDDSVSKAIQHIVDTEGRLDVLVNNAGTIAPGPILEQSMDHIKRVLDTNTISILRVSKAATPHMVKKRKGLIVNIGSIVGDIATPWNGLYCASKAAVASISEVLAMELQPYNIQVLHIAPGAVKSNIAANATGSFTLAPDSLWGEYLPDMMRRINASQGPGSMPNEIFAKKVVAKALRKNQPFYTYFSLGGNAGLFAFLKWLPRVWVLRLMWKTYSKKA</sequence>
<dbReference type="InterPro" id="IPR036291">
    <property type="entry name" value="NAD(P)-bd_dom_sf"/>
</dbReference>
<dbReference type="PANTHER" id="PTHR44169:SF6">
    <property type="entry name" value="NADPH-DEPENDENT 1-ACYLDIHYDROXYACETONE PHOSPHATE REDUCTASE"/>
    <property type="match status" value="1"/>
</dbReference>